<reference evidence="2 3" key="1">
    <citation type="journal article" date="2011" name="Stand. Genomic Sci.">
        <title>Complete genome sequence of 'Thioalkalivibrio sulfidophilus' HL-EbGr7.</title>
        <authorList>
            <person name="Muyzer G."/>
            <person name="Sorokin D.Y."/>
            <person name="Mavromatis K."/>
            <person name="Lapidus A."/>
            <person name="Clum A."/>
            <person name="Ivanova N."/>
            <person name="Pati A."/>
            <person name="d'Haeseleer P."/>
            <person name="Woyke T."/>
            <person name="Kyrpides N.C."/>
        </authorList>
    </citation>
    <scope>NUCLEOTIDE SEQUENCE [LARGE SCALE GENOMIC DNA]</scope>
    <source>
        <strain evidence="2 3">HL-EbGR7</strain>
    </source>
</reference>
<name>B8GSI5_THISH</name>
<evidence type="ECO:0000313" key="2">
    <source>
        <dbReference type="EMBL" id="ACL72889.1"/>
    </source>
</evidence>
<evidence type="ECO:0000256" key="1">
    <source>
        <dbReference type="SAM" id="Phobius"/>
    </source>
</evidence>
<gene>
    <name evidence="2" type="ordered locus">Tgr7_1807</name>
</gene>
<dbReference type="HOGENOM" id="CLU_2468079_0_0_6"/>
<evidence type="ECO:0000313" key="3">
    <source>
        <dbReference type="Proteomes" id="UP000002383"/>
    </source>
</evidence>
<keyword evidence="1" id="KW-0472">Membrane</keyword>
<feature type="transmembrane region" description="Helical" evidence="1">
    <location>
        <begin position="61"/>
        <end position="82"/>
    </location>
</feature>
<dbReference type="EMBL" id="CP001339">
    <property type="protein sequence ID" value="ACL72889.1"/>
    <property type="molecule type" value="Genomic_DNA"/>
</dbReference>
<feature type="transmembrane region" description="Helical" evidence="1">
    <location>
        <begin position="35"/>
        <end position="55"/>
    </location>
</feature>
<dbReference type="AlphaFoldDB" id="B8GSI5"/>
<sequence>MLKLFLEYLLPVVHEEEKLRFSMERFTGYSNRYSVRNMVVGVVLVFGSTLLGGYGESLLSTLLFVFGCGFGTLAGLFMGAAMDFHRRG</sequence>
<keyword evidence="1" id="KW-1133">Transmembrane helix</keyword>
<dbReference type="KEGG" id="tgr:Tgr7_1807"/>
<dbReference type="STRING" id="396588.Tgr7_1807"/>
<dbReference type="RefSeq" id="WP_012638371.1">
    <property type="nucleotide sequence ID" value="NC_011901.1"/>
</dbReference>
<dbReference type="Proteomes" id="UP000002383">
    <property type="component" value="Chromosome"/>
</dbReference>
<proteinExistence type="predicted"/>
<keyword evidence="1" id="KW-0812">Transmembrane</keyword>
<organism evidence="2 3">
    <name type="scientific">Thioalkalivibrio sulfidiphilus (strain HL-EbGR7)</name>
    <dbReference type="NCBI Taxonomy" id="396588"/>
    <lineage>
        <taxon>Bacteria</taxon>
        <taxon>Pseudomonadati</taxon>
        <taxon>Pseudomonadota</taxon>
        <taxon>Gammaproteobacteria</taxon>
        <taxon>Chromatiales</taxon>
        <taxon>Ectothiorhodospiraceae</taxon>
        <taxon>Thioalkalivibrio</taxon>
    </lineage>
</organism>
<keyword evidence="3" id="KW-1185">Reference proteome</keyword>
<protein>
    <submittedName>
        <fullName evidence="2">Uncharacterized protein</fullName>
    </submittedName>
</protein>
<accession>B8GSI5</accession>